<dbReference type="Proteomes" id="UP000049983">
    <property type="component" value="Unassembled WGS sequence"/>
</dbReference>
<name>A0A0M7AQ42_9HYPH</name>
<protein>
    <submittedName>
        <fullName evidence="1">Uncharacterized protein</fullName>
    </submittedName>
</protein>
<dbReference type="RefSeq" id="WP_055117534.1">
    <property type="nucleotide sequence ID" value="NZ_CXWA01000004.1"/>
</dbReference>
<dbReference type="GeneID" id="97672244"/>
<dbReference type="OrthoDB" id="7869062at2"/>
<reference evidence="2" key="1">
    <citation type="submission" date="2015-07" db="EMBL/GenBank/DDBJ databases">
        <authorList>
            <person name="Rodrigo-Torres Lidia"/>
            <person name="Arahal R.David."/>
        </authorList>
    </citation>
    <scope>NUCLEOTIDE SEQUENCE [LARGE SCALE GENOMIC DNA]</scope>
    <source>
        <strain evidence="2">CECT 5096</strain>
    </source>
</reference>
<evidence type="ECO:0000313" key="2">
    <source>
        <dbReference type="Proteomes" id="UP000049983"/>
    </source>
</evidence>
<dbReference type="EMBL" id="CXWC01000013">
    <property type="protein sequence ID" value="CTQ77019.1"/>
    <property type="molecule type" value="Genomic_DNA"/>
</dbReference>
<organism evidence="1 2">
    <name type="scientific">Roseibium album</name>
    <dbReference type="NCBI Taxonomy" id="311410"/>
    <lineage>
        <taxon>Bacteria</taxon>
        <taxon>Pseudomonadati</taxon>
        <taxon>Pseudomonadota</taxon>
        <taxon>Alphaproteobacteria</taxon>
        <taxon>Hyphomicrobiales</taxon>
        <taxon>Stappiaceae</taxon>
        <taxon>Roseibium</taxon>
    </lineage>
</organism>
<dbReference type="STRING" id="311410.LA5095_03692"/>
<dbReference type="AlphaFoldDB" id="A0A0M7AQ42"/>
<evidence type="ECO:0000313" key="1">
    <source>
        <dbReference type="EMBL" id="CTQ77019.1"/>
    </source>
</evidence>
<sequence>MLNFLIQARWAGKQAPEILDADEAAWPFNTDSPVLQDVVRQDRTLSIMLVNLCGLDWVEIEPLLPVARAGAREQDMLPVIIVDMTDLVPLRNTSLAYDVLPSVRANSPILPELDWRAYFARRKALLIEKWQPEAIVHLGSDQDW</sequence>
<gene>
    <name evidence="1" type="ORF">LA5096_04974</name>
</gene>
<accession>A0A0M7AQ42</accession>
<proteinExistence type="predicted"/>
<keyword evidence="2" id="KW-1185">Reference proteome</keyword>